<dbReference type="InterPro" id="IPR001387">
    <property type="entry name" value="Cro/C1-type_HTH"/>
</dbReference>
<evidence type="ECO:0000259" key="2">
    <source>
        <dbReference type="PROSITE" id="PS50943"/>
    </source>
</evidence>
<protein>
    <submittedName>
        <fullName evidence="3">Transcriptional regulator with XRE-family HTH domain</fullName>
    </submittedName>
</protein>
<dbReference type="EMBL" id="JACHGO010000005">
    <property type="protein sequence ID" value="MBB5143772.1"/>
    <property type="molecule type" value="Genomic_DNA"/>
</dbReference>
<sequence length="87" mass="9556">MKKNFDEDKLAKTFMPAVIRRYRDAAGLSQQELADQVGISKSYISSLELGYRAPNLNLLVKIAQSLGVAPGEMVDAMVADAEKSCDY</sequence>
<name>A0A7W8C3H8_9BACT</name>
<gene>
    <name evidence="3" type="ORF">HNQ38_001872</name>
</gene>
<dbReference type="PANTHER" id="PTHR46797">
    <property type="entry name" value="HTH-TYPE TRANSCRIPTIONAL REGULATOR"/>
    <property type="match status" value="1"/>
</dbReference>
<feature type="domain" description="HTH cro/C1-type" evidence="2">
    <location>
        <begin position="19"/>
        <end position="73"/>
    </location>
</feature>
<evidence type="ECO:0000256" key="1">
    <source>
        <dbReference type="ARBA" id="ARBA00023125"/>
    </source>
</evidence>
<keyword evidence="4" id="KW-1185">Reference proteome</keyword>
<dbReference type="InterPro" id="IPR050807">
    <property type="entry name" value="TransReg_Diox_bact_type"/>
</dbReference>
<dbReference type="CDD" id="cd00093">
    <property type="entry name" value="HTH_XRE"/>
    <property type="match status" value="1"/>
</dbReference>
<dbReference type="RefSeq" id="WP_183719594.1">
    <property type="nucleotide sequence ID" value="NZ_JACHGO010000005.1"/>
</dbReference>
<evidence type="ECO:0000313" key="3">
    <source>
        <dbReference type="EMBL" id="MBB5143772.1"/>
    </source>
</evidence>
<dbReference type="Gene3D" id="1.10.260.40">
    <property type="entry name" value="lambda repressor-like DNA-binding domains"/>
    <property type="match status" value="1"/>
</dbReference>
<dbReference type="Proteomes" id="UP000539075">
    <property type="component" value="Unassembled WGS sequence"/>
</dbReference>
<evidence type="ECO:0000313" key="4">
    <source>
        <dbReference type="Proteomes" id="UP000539075"/>
    </source>
</evidence>
<keyword evidence="1" id="KW-0238">DNA-binding</keyword>
<accession>A0A7W8C3H8</accession>
<organism evidence="3 4">
    <name type="scientific">Desulfovibrio intestinalis</name>
    <dbReference type="NCBI Taxonomy" id="58621"/>
    <lineage>
        <taxon>Bacteria</taxon>
        <taxon>Pseudomonadati</taxon>
        <taxon>Thermodesulfobacteriota</taxon>
        <taxon>Desulfovibrionia</taxon>
        <taxon>Desulfovibrionales</taxon>
        <taxon>Desulfovibrionaceae</taxon>
        <taxon>Desulfovibrio</taxon>
    </lineage>
</organism>
<dbReference type="PANTHER" id="PTHR46797:SF1">
    <property type="entry name" value="METHYLPHOSPHONATE SYNTHASE"/>
    <property type="match status" value="1"/>
</dbReference>
<dbReference type="Pfam" id="PF01381">
    <property type="entry name" value="HTH_3"/>
    <property type="match status" value="1"/>
</dbReference>
<dbReference type="PROSITE" id="PS50943">
    <property type="entry name" value="HTH_CROC1"/>
    <property type="match status" value="1"/>
</dbReference>
<proteinExistence type="predicted"/>
<dbReference type="SMART" id="SM00530">
    <property type="entry name" value="HTH_XRE"/>
    <property type="match status" value="1"/>
</dbReference>
<reference evidence="3 4" key="1">
    <citation type="submission" date="2020-08" db="EMBL/GenBank/DDBJ databases">
        <title>Genomic Encyclopedia of Type Strains, Phase IV (KMG-IV): sequencing the most valuable type-strain genomes for metagenomic binning, comparative biology and taxonomic classification.</title>
        <authorList>
            <person name="Goeker M."/>
        </authorList>
    </citation>
    <scope>NUCLEOTIDE SEQUENCE [LARGE SCALE GENOMIC DNA]</scope>
    <source>
        <strain evidence="3 4">DSM 11275</strain>
    </source>
</reference>
<dbReference type="GO" id="GO:0003677">
    <property type="term" value="F:DNA binding"/>
    <property type="evidence" value="ECO:0007669"/>
    <property type="project" value="UniProtKB-KW"/>
</dbReference>
<dbReference type="SUPFAM" id="SSF47413">
    <property type="entry name" value="lambda repressor-like DNA-binding domains"/>
    <property type="match status" value="1"/>
</dbReference>
<dbReference type="InterPro" id="IPR010982">
    <property type="entry name" value="Lambda_DNA-bd_dom_sf"/>
</dbReference>
<comment type="caution">
    <text evidence="3">The sequence shown here is derived from an EMBL/GenBank/DDBJ whole genome shotgun (WGS) entry which is preliminary data.</text>
</comment>
<dbReference type="GO" id="GO:0005829">
    <property type="term" value="C:cytosol"/>
    <property type="evidence" value="ECO:0007669"/>
    <property type="project" value="TreeGrafter"/>
</dbReference>
<dbReference type="AlphaFoldDB" id="A0A7W8C3H8"/>
<dbReference type="GO" id="GO:0003700">
    <property type="term" value="F:DNA-binding transcription factor activity"/>
    <property type="evidence" value="ECO:0007669"/>
    <property type="project" value="TreeGrafter"/>
</dbReference>